<evidence type="ECO:0000256" key="1">
    <source>
        <dbReference type="SAM" id="Phobius"/>
    </source>
</evidence>
<comment type="caution">
    <text evidence="2">The sequence shown here is derived from an EMBL/GenBank/DDBJ whole genome shotgun (WGS) entry which is preliminary data.</text>
</comment>
<proteinExistence type="predicted"/>
<dbReference type="AlphaFoldDB" id="A0A918PE29"/>
<dbReference type="EMBL" id="BMVW01000002">
    <property type="protein sequence ID" value="GGZ00215.1"/>
    <property type="molecule type" value="Genomic_DNA"/>
</dbReference>
<accession>A0A918PE29</accession>
<evidence type="ECO:0000313" key="2">
    <source>
        <dbReference type="EMBL" id="GGZ00215.1"/>
    </source>
</evidence>
<protein>
    <submittedName>
        <fullName evidence="2">Uncharacterized protein</fullName>
    </submittedName>
</protein>
<reference evidence="2" key="1">
    <citation type="journal article" date="2014" name="Int. J. Syst. Evol. Microbiol.">
        <title>Complete genome sequence of Corynebacterium casei LMG S-19264T (=DSM 44701T), isolated from a smear-ripened cheese.</title>
        <authorList>
            <consortium name="US DOE Joint Genome Institute (JGI-PGF)"/>
            <person name="Walter F."/>
            <person name="Albersmeier A."/>
            <person name="Kalinowski J."/>
            <person name="Ruckert C."/>
        </authorList>
    </citation>
    <scope>NUCLEOTIDE SEQUENCE</scope>
    <source>
        <strain evidence="2">JCM 4815</strain>
    </source>
</reference>
<feature type="transmembrane region" description="Helical" evidence="1">
    <location>
        <begin position="123"/>
        <end position="140"/>
    </location>
</feature>
<sequence>MGEAGPGKRDRGIGVPDASGAGYPATYGRWSGVVLARGVSDDPEAWLWALGAIALYALISFGLEYRSRRRRGAHDPAREALHELKDREDPQSPGQYFVSRMIMLGGAAATGLVAWAASGVVRPVAVAFTALVAVVAWAYYDHRAQGRAARR</sequence>
<feature type="transmembrane region" description="Helical" evidence="1">
    <location>
        <begin position="97"/>
        <end position="117"/>
    </location>
</feature>
<name>A0A918PE29_9ACTN</name>
<keyword evidence="1" id="KW-0812">Transmembrane</keyword>
<keyword evidence="3" id="KW-1185">Reference proteome</keyword>
<organism evidence="2 3">
    <name type="scientific">Streptomyces poonensis</name>
    <dbReference type="NCBI Taxonomy" id="68255"/>
    <lineage>
        <taxon>Bacteria</taxon>
        <taxon>Bacillati</taxon>
        <taxon>Actinomycetota</taxon>
        <taxon>Actinomycetes</taxon>
        <taxon>Kitasatosporales</taxon>
        <taxon>Streptomycetaceae</taxon>
        <taxon>Streptomyces</taxon>
    </lineage>
</organism>
<feature type="transmembrane region" description="Helical" evidence="1">
    <location>
        <begin position="45"/>
        <end position="63"/>
    </location>
</feature>
<reference evidence="2" key="2">
    <citation type="submission" date="2020-09" db="EMBL/GenBank/DDBJ databases">
        <authorList>
            <person name="Sun Q."/>
            <person name="Ohkuma M."/>
        </authorList>
    </citation>
    <scope>NUCLEOTIDE SEQUENCE</scope>
    <source>
        <strain evidence="2">JCM 4815</strain>
    </source>
</reference>
<evidence type="ECO:0000313" key="3">
    <source>
        <dbReference type="Proteomes" id="UP000622166"/>
    </source>
</evidence>
<gene>
    <name evidence="2" type="ORF">GCM10010365_18730</name>
</gene>
<keyword evidence="1" id="KW-0472">Membrane</keyword>
<dbReference type="Proteomes" id="UP000622166">
    <property type="component" value="Unassembled WGS sequence"/>
</dbReference>
<keyword evidence="1" id="KW-1133">Transmembrane helix</keyword>